<feature type="domain" description="PBP" evidence="2">
    <location>
        <begin position="148"/>
        <end position="330"/>
    </location>
</feature>
<dbReference type="SUPFAM" id="SSF53850">
    <property type="entry name" value="Periplasmic binding protein-like II"/>
    <property type="match status" value="1"/>
</dbReference>
<comment type="caution">
    <text evidence="3">The sequence shown here is derived from an EMBL/GenBank/DDBJ whole genome shotgun (WGS) entry which is preliminary data.</text>
</comment>
<reference evidence="3 4" key="1">
    <citation type="submission" date="2020-07" db="EMBL/GenBank/DDBJ databases">
        <title>Pusillimonas sp. nov., isolated from poultry manure in Taiwan.</title>
        <authorList>
            <person name="Lin S.-Y."/>
            <person name="Tang Y.-S."/>
            <person name="Young C.-C."/>
        </authorList>
    </citation>
    <scope>NUCLEOTIDE SEQUENCE [LARGE SCALE GENOMIC DNA]</scope>
    <source>
        <strain evidence="3 4">CC-YST705</strain>
    </source>
</reference>
<name>A0ABS8CD18_9BURK</name>
<evidence type="ECO:0000259" key="1">
    <source>
        <dbReference type="Pfam" id="PF00126"/>
    </source>
</evidence>
<dbReference type="InterPro" id="IPR036390">
    <property type="entry name" value="WH_DNA-bd_sf"/>
</dbReference>
<gene>
    <name evidence="3" type="ORF">H0484_07055</name>
</gene>
<protein>
    <submittedName>
        <fullName evidence="3">Helix-turn-helix transcriptional regulator</fullName>
    </submittedName>
</protein>
<dbReference type="PANTHER" id="PTHR38431:SF1">
    <property type="entry name" value="BLL2305 PROTEIN"/>
    <property type="match status" value="1"/>
</dbReference>
<dbReference type="InterPro" id="IPR036388">
    <property type="entry name" value="WH-like_DNA-bd_sf"/>
</dbReference>
<dbReference type="Pfam" id="PF12727">
    <property type="entry name" value="PBP_like"/>
    <property type="match status" value="1"/>
</dbReference>
<organism evidence="3 4">
    <name type="scientific">Mesopusillimonas faecipullorum</name>
    <dbReference type="NCBI Taxonomy" id="2755040"/>
    <lineage>
        <taxon>Bacteria</taxon>
        <taxon>Pseudomonadati</taxon>
        <taxon>Pseudomonadota</taxon>
        <taxon>Betaproteobacteria</taxon>
        <taxon>Burkholderiales</taxon>
        <taxon>Alcaligenaceae</taxon>
        <taxon>Mesopusillimonas</taxon>
    </lineage>
</organism>
<dbReference type="PANTHER" id="PTHR38431">
    <property type="entry name" value="BLL2305 PROTEIN"/>
    <property type="match status" value="1"/>
</dbReference>
<evidence type="ECO:0000313" key="3">
    <source>
        <dbReference type="EMBL" id="MCB5363504.1"/>
    </source>
</evidence>
<dbReference type="EMBL" id="JACDXW010000003">
    <property type="protein sequence ID" value="MCB5363504.1"/>
    <property type="molecule type" value="Genomic_DNA"/>
</dbReference>
<dbReference type="RefSeq" id="WP_226953850.1">
    <property type="nucleotide sequence ID" value="NZ_JACDXW010000003.1"/>
</dbReference>
<dbReference type="InterPro" id="IPR000847">
    <property type="entry name" value="LysR_HTH_N"/>
</dbReference>
<feature type="domain" description="HTH lysR-type" evidence="1">
    <location>
        <begin position="28"/>
        <end position="86"/>
    </location>
</feature>
<dbReference type="Gene3D" id="3.40.190.10">
    <property type="entry name" value="Periplasmic binding protein-like II"/>
    <property type="match status" value="1"/>
</dbReference>
<evidence type="ECO:0000259" key="2">
    <source>
        <dbReference type="Pfam" id="PF12727"/>
    </source>
</evidence>
<evidence type="ECO:0000313" key="4">
    <source>
        <dbReference type="Proteomes" id="UP000776983"/>
    </source>
</evidence>
<proteinExistence type="predicted"/>
<keyword evidence="4" id="KW-1185">Reference proteome</keyword>
<dbReference type="InterPro" id="IPR024370">
    <property type="entry name" value="PBP_domain"/>
</dbReference>
<dbReference type="SUPFAM" id="SSF46785">
    <property type="entry name" value="Winged helix' DNA-binding domain"/>
    <property type="match status" value="1"/>
</dbReference>
<dbReference type="Gene3D" id="1.10.10.10">
    <property type="entry name" value="Winged helix-like DNA-binding domain superfamily/Winged helix DNA-binding domain"/>
    <property type="match status" value="1"/>
</dbReference>
<dbReference type="Proteomes" id="UP000776983">
    <property type="component" value="Unassembled WGS sequence"/>
</dbReference>
<accession>A0ABS8CD18</accession>
<dbReference type="Pfam" id="PF00126">
    <property type="entry name" value="HTH_1"/>
    <property type="match status" value="1"/>
</dbReference>
<sequence>MTYNFHLQPQTSWTLHTPSGESMSMSDLLLLLEAVNQAGHIAGACKSCGVSYRHAWGVLRRAESLLGAALLTTSRRQGSQLTGLGRQLLQAHRKAAGRLIEVQEDAAQEFSDVLALLRGDPQQVPRLRLHASHGFAVEGMLRMAQSQGLAGLDLRYRSAIEALMALHRDECDLAGFQVPVGPFQADMLAYYRPWLDAGRHRLIYLAQRETGLFVRQGNPKGIQGVHDLTTEGVRFVNRQAGSGTRLLLEHMLRQAGLRTQQVQGYDSSEFTHMAVAAHIASGMADAGMGVRTAAERCGLDFISLTQERYFFAVRSDRLEKPIMRQWLALLDSPVYREHVGGLAGYDAQGVGAVLTLEQAFGADAGQAVARPVLKEVMA</sequence>